<organism evidence="6 7">
    <name type="scientific">Citrus x changshan-huyou</name>
    <dbReference type="NCBI Taxonomy" id="2935761"/>
    <lineage>
        <taxon>Eukaryota</taxon>
        <taxon>Viridiplantae</taxon>
        <taxon>Streptophyta</taxon>
        <taxon>Embryophyta</taxon>
        <taxon>Tracheophyta</taxon>
        <taxon>Spermatophyta</taxon>
        <taxon>Magnoliopsida</taxon>
        <taxon>eudicotyledons</taxon>
        <taxon>Gunneridae</taxon>
        <taxon>Pentapetalae</taxon>
        <taxon>rosids</taxon>
        <taxon>malvids</taxon>
        <taxon>Sapindales</taxon>
        <taxon>Rutaceae</taxon>
        <taxon>Aurantioideae</taxon>
        <taxon>Citrus</taxon>
    </lineage>
</organism>
<protein>
    <recommendedName>
        <fullName evidence="5">Disease resistance N-terminal domain-containing protein</fullName>
    </recommendedName>
</protein>
<keyword evidence="1" id="KW-0677">Repeat</keyword>
<gene>
    <name evidence="6" type="ORF">WN944_013269</name>
</gene>
<evidence type="ECO:0000256" key="4">
    <source>
        <dbReference type="SAM" id="MobiDB-lite"/>
    </source>
</evidence>
<proteinExistence type="predicted"/>
<evidence type="ECO:0000256" key="3">
    <source>
        <dbReference type="ARBA" id="ARBA00022821"/>
    </source>
</evidence>
<feature type="compositionally biased region" description="Polar residues" evidence="4">
    <location>
        <begin position="153"/>
        <end position="168"/>
    </location>
</feature>
<dbReference type="EMBL" id="JBCGBO010000005">
    <property type="protein sequence ID" value="KAK9198086.1"/>
    <property type="molecule type" value="Genomic_DNA"/>
</dbReference>
<dbReference type="GO" id="GO:0000166">
    <property type="term" value="F:nucleotide binding"/>
    <property type="evidence" value="ECO:0007669"/>
    <property type="project" value="UniProtKB-KW"/>
</dbReference>
<reference evidence="6 7" key="1">
    <citation type="submission" date="2024-05" db="EMBL/GenBank/DDBJ databases">
        <title>Haplotype-resolved chromosome-level genome assembly of Huyou (Citrus changshanensis).</title>
        <authorList>
            <person name="Miao C."/>
            <person name="Chen W."/>
            <person name="Wu Y."/>
            <person name="Wang L."/>
            <person name="Zhao S."/>
            <person name="Grierson D."/>
            <person name="Xu C."/>
            <person name="Chen K."/>
        </authorList>
    </citation>
    <scope>NUCLEOTIDE SEQUENCE [LARGE SCALE GENOMIC DNA]</scope>
    <source>
        <strain evidence="6">01-14</strain>
        <tissue evidence="6">Leaf</tissue>
    </source>
</reference>
<feature type="domain" description="Disease resistance N-terminal" evidence="5">
    <location>
        <begin position="6"/>
        <end position="93"/>
    </location>
</feature>
<feature type="region of interest" description="Disordered" evidence="4">
    <location>
        <begin position="110"/>
        <end position="175"/>
    </location>
</feature>
<feature type="compositionally biased region" description="Basic and acidic residues" evidence="4">
    <location>
        <begin position="119"/>
        <end position="136"/>
    </location>
</feature>
<keyword evidence="7" id="KW-1185">Reference proteome</keyword>
<name>A0AAP0M7N4_9ROSI</name>
<dbReference type="AlphaFoldDB" id="A0AAP0M7N4"/>
<dbReference type="GO" id="GO:0006952">
    <property type="term" value="P:defense response"/>
    <property type="evidence" value="ECO:0007669"/>
    <property type="project" value="UniProtKB-KW"/>
</dbReference>
<evidence type="ECO:0000256" key="2">
    <source>
        <dbReference type="ARBA" id="ARBA00022741"/>
    </source>
</evidence>
<keyword evidence="3" id="KW-0611">Plant defense</keyword>
<evidence type="ECO:0000313" key="7">
    <source>
        <dbReference type="Proteomes" id="UP001428341"/>
    </source>
</evidence>
<evidence type="ECO:0000313" key="6">
    <source>
        <dbReference type="EMBL" id="KAK9198086.1"/>
    </source>
</evidence>
<comment type="caution">
    <text evidence="6">The sequence shown here is derived from an EMBL/GenBank/DDBJ whole genome shotgun (WGS) entry which is preliminary data.</text>
</comment>
<evidence type="ECO:0000256" key="1">
    <source>
        <dbReference type="ARBA" id="ARBA00022737"/>
    </source>
</evidence>
<evidence type="ECO:0000259" key="5">
    <source>
        <dbReference type="Pfam" id="PF18052"/>
    </source>
</evidence>
<dbReference type="InterPro" id="IPR041118">
    <property type="entry name" value="Rx_N"/>
</dbReference>
<sequence length="175" mass="19595">MAQGLVKLFIQRLNSLLFRETETFSGLEHQTERLMTILREIRGQSSGDIWRINGDAAASSWINELTGEIFGVDNLIAEFIIQIDQEKESDRSCQTKHFTSELQAIESRLAATQANPASTREDKDNWESSHGTKEGQTEVENSIIIGAEKNENKSPQMEEGQTSSSLASPSLMELY</sequence>
<dbReference type="Proteomes" id="UP001428341">
    <property type="component" value="Unassembled WGS sequence"/>
</dbReference>
<accession>A0AAP0M7N4</accession>
<keyword evidence="2" id="KW-0547">Nucleotide-binding</keyword>
<dbReference type="Pfam" id="PF18052">
    <property type="entry name" value="Rx_N"/>
    <property type="match status" value="1"/>
</dbReference>
<dbReference type="Gene3D" id="1.20.5.4130">
    <property type="match status" value="1"/>
</dbReference>